<dbReference type="Gene3D" id="3.30.530.20">
    <property type="match status" value="1"/>
</dbReference>
<evidence type="ECO:0000313" key="7">
    <source>
        <dbReference type="EMBL" id="OQR82855.1"/>
    </source>
</evidence>
<evidence type="ECO:0000256" key="1">
    <source>
        <dbReference type="ARBA" id="ARBA00022723"/>
    </source>
</evidence>
<dbReference type="SUPFAM" id="SSF57903">
    <property type="entry name" value="FYVE/PHD zinc finger"/>
    <property type="match status" value="1"/>
</dbReference>
<dbReference type="Pfam" id="PF01363">
    <property type="entry name" value="FYVE"/>
    <property type="match status" value="1"/>
</dbReference>
<feature type="compositionally biased region" description="Basic and acidic residues" evidence="5">
    <location>
        <begin position="493"/>
        <end position="531"/>
    </location>
</feature>
<dbReference type="AlphaFoldDB" id="A0A1V9YAU8"/>
<dbReference type="InterPro" id="IPR000306">
    <property type="entry name" value="Znf_FYVE"/>
</dbReference>
<feature type="compositionally biased region" description="Basic and acidic residues" evidence="5">
    <location>
        <begin position="821"/>
        <end position="832"/>
    </location>
</feature>
<feature type="compositionally biased region" description="Basic and acidic residues" evidence="5">
    <location>
        <begin position="676"/>
        <end position="687"/>
    </location>
</feature>
<keyword evidence="3" id="KW-0862">Zinc</keyword>
<dbReference type="STRING" id="1202772.A0A1V9YAU8"/>
<proteinExistence type="predicted"/>
<feature type="region of interest" description="Disordered" evidence="5">
    <location>
        <begin position="611"/>
        <end position="645"/>
    </location>
</feature>
<evidence type="ECO:0000259" key="6">
    <source>
        <dbReference type="PROSITE" id="PS50178"/>
    </source>
</evidence>
<feature type="region of interest" description="Disordered" evidence="5">
    <location>
        <begin position="342"/>
        <end position="399"/>
    </location>
</feature>
<dbReference type="Proteomes" id="UP000243579">
    <property type="component" value="Unassembled WGS sequence"/>
</dbReference>
<dbReference type="SUPFAM" id="SSF55961">
    <property type="entry name" value="Bet v1-like"/>
    <property type="match status" value="1"/>
</dbReference>
<feature type="compositionally biased region" description="Basic and acidic residues" evidence="5">
    <location>
        <begin position="611"/>
        <end position="631"/>
    </location>
</feature>
<dbReference type="InterPro" id="IPR052727">
    <property type="entry name" value="Rab4/Rab5_effector"/>
</dbReference>
<dbReference type="EMBL" id="JNBR01002414">
    <property type="protein sequence ID" value="OQR82855.1"/>
    <property type="molecule type" value="Genomic_DNA"/>
</dbReference>
<dbReference type="SMART" id="SM00064">
    <property type="entry name" value="FYVE"/>
    <property type="match status" value="1"/>
</dbReference>
<evidence type="ECO:0000256" key="5">
    <source>
        <dbReference type="SAM" id="MobiDB-lite"/>
    </source>
</evidence>
<dbReference type="OrthoDB" id="5403181at2759"/>
<feature type="compositionally biased region" description="Basic residues" evidence="5">
    <location>
        <begin position="355"/>
        <end position="365"/>
    </location>
</feature>
<evidence type="ECO:0000256" key="3">
    <source>
        <dbReference type="ARBA" id="ARBA00022833"/>
    </source>
</evidence>
<dbReference type="PANTHER" id="PTHR13510">
    <property type="entry name" value="FYVE-FINGER-CONTAINING RAB5 EFFECTOR PROTEIN RABENOSYN-5-RELATED"/>
    <property type="match status" value="1"/>
</dbReference>
<feature type="compositionally biased region" description="Basic and acidic residues" evidence="5">
    <location>
        <begin position="722"/>
        <end position="741"/>
    </location>
</feature>
<dbReference type="InterPro" id="IPR017455">
    <property type="entry name" value="Znf_FYVE-rel"/>
</dbReference>
<keyword evidence="1" id="KW-0479">Metal-binding</keyword>
<sequence>MTTFPLPPNFFRCPELSVDEKEYMVNLAQKSLIDLVRHANLEGGPIKWSLDSDEAGLKIFMGQDPAAVGSEMTFILSTTEIMASLDEVASLFRSDTTETFREYTRNFGKDLLDAQSLYTLARPSAENPRHFIGVKWMVLEVPQGFAKNRDMCYLECQDDFEMNGRRGWARSLNSIKLPCCPDLQSSLGLVRASMYRTGFVFLETDRPGYLQAMHAVQIDLKGSIPKFIVKIGARRRARSIADIDQFLREKRLSGEVFLDRKQLVATSARSKCFLCSKKFGPFSKKKNCRKCGEVVCTSCSKYWDINVNGLGRSMIRVCTACSIGTFHKGLPPLMSAYTDNMSEQSTDYHEEGRRVLSRHSHHTPKMARGTSLLQRPPQEVSVSISSKQSPFERRREPEPEAPLIAANRHLLPAARSVKVDGVDPAPRLPGEFVSRGEEWSASEKDDRHDGARLQEARQDPRFPPQYPDLCTRTVSQGSDPRFDPRATNLGADPRFDQRGRDPEPRYDARPQPRELDRDQDQERDPPADPRNRTTHKTNLLGMIDMVRMAALTESPASALTRGMDMTLGMAKMPGTVWIHDLGTTLAMAMILDMGKIPASDRTLRYGHEARYGQDPRYDHDPRYGHEPRYGMDPRGYAGPDARYHGQYPRRYQDTYAEPRSNPRLLEAPTHSAASDDGERYGHVRDSRAPSATSEDDAGYRGYAQLNAQNLAAFTAQGGKPQTEPRGHGDSYARFDERRGDFGRPIYEDAALSSEHDSRDRFRDDRHRSGDDVYRPPGRDPRFTDPRYYDTRDGPRFNDPRYMDPRQASRYYDQRVPAPRYMDARDDGREDPRPVPPPPRADEPKAAPRSKAASDLAALAQQMEALGVKMDPATMTPQQLKALYAQLQKLNLDEPPAST</sequence>
<gene>
    <name evidence="7" type="ORF">ACHHYP_15440</name>
</gene>
<dbReference type="PANTHER" id="PTHR13510:SF44">
    <property type="entry name" value="RABENOSYN-5"/>
    <property type="match status" value="1"/>
</dbReference>
<dbReference type="Gene3D" id="3.30.40.10">
    <property type="entry name" value="Zinc/RING finger domain, C3HC4 (zinc finger)"/>
    <property type="match status" value="1"/>
</dbReference>
<dbReference type="GO" id="GO:0008270">
    <property type="term" value="F:zinc ion binding"/>
    <property type="evidence" value="ECO:0007669"/>
    <property type="project" value="UniProtKB-KW"/>
</dbReference>
<feature type="region of interest" description="Disordered" evidence="5">
    <location>
        <begin position="420"/>
        <end position="536"/>
    </location>
</feature>
<dbReference type="PROSITE" id="PS50178">
    <property type="entry name" value="ZF_FYVE"/>
    <property type="match status" value="1"/>
</dbReference>
<feature type="compositionally biased region" description="Basic and acidic residues" evidence="5">
    <location>
        <begin position="753"/>
        <end position="803"/>
    </location>
</feature>
<evidence type="ECO:0000313" key="8">
    <source>
        <dbReference type="Proteomes" id="UP000243579"/>
    </source>
</evidence>
<keyword evidence="8" id="KW-1185">Reference proteome</keyword>
<dbReference type="CDD" id="cd00065">
    <property type="entry name" value="FYVE_like_SF"/>
    <property type="match status" value="1"/>
</dbReference>
<comment type="caution">
    <text evidence="7">The sequence shown here is derived from an EMBL/GenBank/DDBJ whole genome shotgun (WGS) entry which is preliminary data.</text>
</comment>
<evidence type="ECO:0000256" key="4">
    <source>
        <dbReference type="PROSITE-ProRule" id="PRU00091"/>
    </source>
</evidence>
<keyword evidence="2 4" id="KW-0863">Zinc-finger</keyword>
<reference evidence="7 8" key="1">
    <citation type="journal article" date="2014" name="Genome Biol. Evol.">
        <title>The secreted proteins of Achlya hypogyna and Thraustotheca clavata identify the ancestral oomycete secretome and reveal gene acquisitions by horizontal gene transfer.</title>
        <authorList>
            <person name="Misner I."/>
            <person name="Blouin N."/>
            <person name="Leonard G."/>
            <person name="Richards T.A."/>
            <person name="Lane C.E."/>
        </authorList>
    </citation>
    <scope>NUCLEOTIDE SEQUENCE [LARGE SCALE GENOMIC DNA]</scope>
    <source>
        <strain evidence="7 8">ATCC 48635</strain>
    </source>
</reference>
<feature type="compositionally biased region" description="Basic and acidic residues" evidence="5">
    <location>
        <begin position="434"/>
        <end position="460"/>
    </location>
</feature>
<dbReference type="InterPro" id="IPR013083">
    <property type="entry name" value="Znf_RING/FYVE/PHD"/>
</dbReference>
<accession>A0A1V9YAU8</accession>
<name>A0A1V9YAU8_ACHHY</name>
<feature type="compositionally biased region" description="Polar residues" evidence="5">
    <location>
        <begin position="380"/>
        <end position="389"/>
    </location>
</feature>
<dbReference type="InterPro" id="IPR011011">
    <property type="entry name" value="Znf_FYVE_PHD"/>
</dbReference>
<evidence type="ECO:0000256" key="2">
    <source>
        <dbReference type="ARBA" id="ARBA00022771"/>
    </source>
</evidence>
<protein>
    <recommendedName>
        <fullName evidence="6">FYVE-type domain-containing protein</fullName>
    </recommendedName>
</protein>
<feature type="region of interest" description="Disordered" evidence="5">
    <location>
        <begin position="657"/>
        <end position="697"/>
    </location>
</feature>
<dbReference type="InterPro" id="IPR023393">
    <property type="entry name" value="START-like_dom_sf"/>
</dbReference>
<organism evidence="7 8">
    <name type="scientific">Achlya hypogyna</name>
    <name type="common">Oomycete</name>
    <name type="synonym">Protoachlya hypogyna</name>
    <dbReference type="NCBI Taxonomy" id="1202772"/>
    <lineage>
        <taxon>Eukaryota</taxon>
        <taxon>Sar</taxon>
        <taxon>Stramenopiles</taxon>
        <taxon>Oomycota</taxon>
        <taxon>Saprolegniomycetes</taxon>
        <taxon>Saprolegniales</taxon>
        <taxon>Achlyaceae</taxon>
        <taxon>Achlya</taxon>
    </lineage>
</organism>
<feature type="domain" description="FYVE-type" evidence="6">
    <location>
        <begin position="266"/>
        <end position="321"/>
    </location>
</feature>
<feature type="region of interest" description="Disordered" evidence="5">
    <location>
        <begin position="716"/>
        <end position="855"/>
    </location>
</feature>